<sequence length="177" mass="20236">MQSQLDVAEIWAWQRVSKKIAPEMVDQAIPKGTMFFPREGYKKPDRLAWIPEDVKVKFEERSKRSAAWMVLLLGATLVFVSEVESALPQWGVFVGPVCLVAALWVGDLFTKSISRPAEERCTEAIKVKIPIYYAQRKEEMESKKFAARIKRGAVRILRPVTSAFSLFRRFVREGSAK</sequence>
<gene>
    <name evidence="2" type="ORF">GCM10009763_17860</name>
</gene>
<feature type="transmembrane region" description="Helical" evidence="1">
    <location>
        <begin position="65"/>
        <end position="81"/>
    </location>
</feature>
<evidence type="ECO:0000313" key="3">
    <source>
        <dbReference type="Proteomes" id="UP001500350"/>
    </source>
</evidence>
<dbReference type="Proteomes" id="UP001500350">
    <property type="component" value="Unassembled WGS sequence"/>
</dbReference>
<accession>A0ABN2D4H6</accession>
<evidence type="ECO:0000313" key="2">
    <source>
        <dbReference type="EMBL" id="GAA1570344.1"/>
    </source>
</evidence>
<reference evidence="2 3" key="1">
    <citation type="journal article" date="2019" name="Int. J. Syst. Evol. Microbiol.">
        <title>The Global Catalogue of Microorganisms (GCM) 10K type strain sequencing project: providing services to taxonomists for standard genome sequencing and annotation.</title>
        <authorList>
            <consortium name="The Broad Institute Genomics Platform"/>
            <consortium name="The Broad Institute Genome Sequencing Center for Infectious Disease"/>
            <person name="Wu L."/>
            <person name="Ma J."/>
        </authorList>
    </citation>
    <scope>NUCLEOTIDE SEQUENCE [LARGE SCALE GENOMIC DNA]</scope>
    <source>
        <strain evidence="2 3">JCM 14589</strain>
    </source>
</reference>
<dbReference type="EMBL" id="BAAANW010000013">
    <property type="protein sequence ID" value="GAA1570344.1"/>
    <property type="molecule type" value="Genomic_DNA"/>
</dbReference>
<keyword evidence="1" id="KW-1133">Transmembrane helix</keyword>
<protein>
    <submittedName>
        <fullName evidence="2">Uncharacterized protein</fullName>
    </submittedName>
</protein>
<keyword evidence="1" id="KW-0472">Membrane</keyword>
<keyword evidence="3" id="KW-1185">Reference proteome</keyword>
<comment type="caution">
    <text evidence="2">The sequence shown here is derived from an EMBL/GenBank/DDBJ whole genome shotgun (WGS) entry which is preliminary data.</text>
</comment>
<feature type="transmembrane region" description="Helical" evidence="1">
    <location>
        <begin position="87"/>
        <end position="106"/>
    </location>
</feature>
<proteinExistence type="predicted"/>
<evidence type="ECO:0000256" key="1">
    <source>
        <dbReference type="SAM" id="Phobius"/>
    </source>
</evidence>
<name>A0ABN2D4H6_9MICO</name>
<keyword evidence="1" id="KW-0812">Transmembrane</keyword>
<organism evidence="2 3">
    <name type="scientific">Dermacoccus profundi</name>
    <dbReference type="NCBI Taxonomy" id="322602"/>
    <lineage>
        <taxon>Bacteria</taxon>
        <taxon>Bacillati</taxon>
        <taxon>Actinomycetota</taxon>
        <taxon>Actinomycetes</taxon>
        <taxon>Micrococcales</taxon>
        <taxon>Dermacoccaceae</taxon>
        <taxon>Dermacoccus</taxon>
    </lineage>
</organism>